<evidence type="ECO:0000313" key="2">
    <source>
        <dbReference type="EMBL" id="KAK4249091.1"/>
    </source>
</evidence>
<feature type="domain" description="YCII-related" evidence="1">
    <location>
        <begin position="9"/>
        <end position="97"/>
    </location>
</feature>
<protein>
    <recommendedName>
        <fullName evidence="1">YCII-related domain-containing protein</fullName>
    </recommendedName>
</protein>
<comment type="caution">
    <text evidence="2">The sequence shown here is derived from an EMBL/GenBank/DDBJ whole genome shotgun (WGS) entry which is preliminary data.</text>
</comment>
<organism evidence="2 3">
    <name type="scientific">Corynascus novoguineensis</name>
    <dbReference type="NCBI Taxonomy" id="1126955"/>
    <lineage>
        <taxon>Eukaryota</taxon>
        <taxon>Fungi</taxon>
        <taxon>Dikarya</taxon>
        <taxon>Ascomycota</taxon>
        <taxon>Pezizomycotina</taxon>
        <taxon>Sordariomycetes</taxon>
        <taxon>Sordariomycetidae</taxon>
        <taxon>Sordariales</taxon>
        <taxon>Chaetomiaceae</taxon>
        <taxon>Corynascus</taxon>
    </lineage>
</organism>
<name>A0AAN7HGM4_9PEZI</name>
<dbReference type="EMBL" id="MU857628">
    <property type="protein sequence ID" value="KAK4249091.1"/>
    <property type="molecule type" value="Genomic_DNA"/>
</dbReference>
<dbReference type="Pfam" id="PF03795">
    <property type="entry name" value="YCII"/>
    <property type="match status" value="1"/>
</dbReference>
<dbReference type="Gene3D" id="3.30.70.1060">
    <property type="entry name" value="Dimeric alpha+beta barrel"/>
    <property type="match status" value="1"/>
</dbReference>
<dbReference type="SUPFAM" id="SSF54909">
    <property type="entry name" value="Dimeric alpha+beta barrel"/>
    <property type="match status" value="1"/>
</dbReference>
<keyword evidence="3" id="KW-1185">Reference proteome</keyword>
<sequence>MATETPKKMEWLVVVPDFPGAREKRLEVRPQHFAGLGPFKDSGLFQMGGAVLNDVPTSEDVKDFDFAGSTIVIQASSREEIKEILRKDIYAKEGVWDIENAQMWPFLCAFRNQK</sequence>
<dbReference type="AlphaFoldDB" id="A0AAN7HGM4"/>
<evidence type="ECO:0000259" key="1">
    <source>
        <dbReference type="Pfam" id="PF03795"/>
    </source>
</evidence>
<dbReference type="PANTHER" id="PTHR33606:SF3">
    <property type="entry name" value="PROTEIN YCII"/>
    <property type="match status" value="1"/>
</dbReference>
<proteinExistence type="predicted"/>
<gene>
    <name evidence="2" type="ORF">C7999DRAFT_13044</name>
</gene>
<evidence type="ECO:0000313" key="3">
    <source>
        <dbReference type="Proteomes" id="UP001303647"/>
    </source>
</evidence>
<dbReference type="Proteomes" id="UP001303647">
    <property type="component" value="Unassembled WGS sequence"/>
</dbReference>
<dbReference type="PANTHER" id="PTHR33606">
    <property type="entry name" value="PROTEIN YCII"/>
    <property type="match status" value="1"/>
</dbReference>
<accession>A0AAN7HGM4</accession>
<reference evidence="2" key="2">
    <citation type="submission" date="2023-05" db="EMBL/GenBank/DDBJ databases">
        <authorList>
            <consortium name="Lawrence Berkeley National Laboratory"/>
            <person name="Steindorff A."/>
            <person name="Hensen N."/>
            <person name="Bonometti L."/>
            <person name="Westerberg I."/>
            <person name="Brannstrom I.O."/>
            <person name="Guillou S."/>
            <person name="Cros-Aarteil S."/>
            <person name="Calhoun S."/>
            <person name="Haridas S."/>
            <person name="Kuo A."/>
            <person name="Mondo S."/>
            <person name="Pangilinan J."/>
            <person name="Riley R."/>
            <person name="Labutti K."/>
            <person name="Andreopoulos B."/>
            <person name="Lipzen A."/>
            <person name="Chen C."/>
            <person name="Yanf M."/>
            <person name="Daum C."/>
            <person name="Ng V."/>
            <person name="Clum A."/>
            <person name="Ohm R."/>
            <person name="Martin F."/>
            <person name="Silar P."/>
            <person name="Natvig D."/>
            <person name="Lalanne C."/>
            <person name="Gautier V."/>
            <person name="Ament-Velasquez S.L."/>
            <person name="Kruys A."/>
            <person name="Hutchinson M.I."/>
            <person name="Powell A.J."/>
            <person name="Barry K."/>
            <person name="Miller A.N."/>
            <person name="Grigoriev I.V."/>
            <person name="Debuchy R."/>
            <person name="Gladieux P."/>
            <person name="Thoren M.H."/>
            <person name="Johannesson H."/>
        </authorList>
    </citation>
    <scope>NUCLEOTIDE SEQUENCE</scope>
    <source>
        <strain evidence="2">CBS 359.72</strain>
    </source>
</reference>
<dbReference type="InterPro" id="IPR005545">
    <property type="entry name" value="YCII"/>
</dbReference>
<reference evidence="2" key="1">
    <citation type="journal article" date="2023" name="Mol. Phylogenet. Evol.">
        <title>Genome-scale phylogeny and comparative genomics of the fungal order Sordariales.</title>
        <authorList>
            <person name="Hensen N."/>
            <person name="Bonometti L."/>
            <person name="Westerberg I."/>
            <person name="Brannstrom I.O."/>
            <person name="Guillou S."/>
            <person name="Cros-Aarteil S."/>
            <person name="Calhoun S."/>
            <person name="Haridas S."/>
            <person name="Kuo A."/>
            <person name="Mondo S."/>
            <person name="Pangilinan J."/>
            <person name="Riley R."/>
            <person name="LaButti K."/>
            <person name="Andreopoulos B."/>
            <person name="Lipzen A."/>
            <person name="Chen C."/>
            <person name="Yan M."/>
            <person name="Daum C."/>
            <person name="Ng V."/>
            <person name="Clum A."/>
            <person name="Steindorff A."/>
            <person name="Ohm R.A."/>
            <person name="Martin F."/>
            <person name="Silar P."/>
            <person name="Natvig D.O."/>
            <person name="Lalanne C."/>
            <person name="Gautier V."/>
            <person name="Ament-Velasquez S.L."/>
            <person name="Kruys A."/>
            <person name="Hutchinson M.I."/>
            <person name="Powell A.J."/>
            <person name="Barry K."/>
            <person name="Miller A.N."/>
            <person name="Grigoriev I.V."/>
            <person name="Debuchy R."/>
            <person name="Gladieux P."/>
            <person name="Hiltunen Thoren M."/>
            <person name="Johannesson H."/>
        </authorList>
    </citation>
    <scope>NUCLEOTIDE SEQUENCE</scope>
    <source>
        <strain evidence="2">CBS 359.72</strain>
    </source>
</reference>
<dbReference type="InterPro" id="IPR011008">
    <property type="entry name" value="Dimeric_a/b-barrel"/>
</dbReference>
<dbReference type="InterPro" id="IPR051807">
    <property type="entry name" value="Sec-metab_biosynth-assoc"/>
</dbReference>